<reference evidence="4" key="1">
    <citation type="submission" date="2022-11" db="UniProtKB">
        <authorList>
            <consortium name="WormBaseParasite"/>
        </authorList>
    </citation>
    <scope>IDENTIFICATION</scope>
</reference>
<feature type="compositionally biased region" description="Polar residues" evidence="1">
    <location>
        <begin position="288"/>
        <end position="303"/>
    </location>
</feature>
<keyword evidence="2" id="KW-0732">Signal</keyword>
<evidence type="ECO:0000313" key="3">
    <source>
        <dbReference type="Proteomes" id="UP000887563"/>
    </source>
</evidence>
<proteinExistence type="predicted"/>
<accession>A0A914L241</accession>
<protein>
    <submittedName>
        <fullName evidence="4">Uncharacterized protein</fullName>
    </submittedName>
</protein>
<dbReference type="AlphaFoldDB" id="A0A914L241"/>
<evidence type="ECO:0000256" key="1">
    <source>
        <dbReference type="SAM" id="MobiDB-lite"/>
    </source>
</evidence>
<organism evidence="3 4">
    <name type="scientific">Meloidogyne incognita</name>
    <name type="common">Southern root-knot nematode worm</name>
    <name type="synonym">Oxyuris incognita</name>
    <dbReference type="NCBI Taxonomy" id="6306"/>
    <lineage>
        <taxon>Eukaryota</taxon>
        <taxon>Metazoa</taxon>
        <taxon>Ecdysozoa</taxon>
        <taxon>Nematoda</taxon>
        <taxon>Chromadorea</taxon>
        <taxon>Rhabditida</taxon>
        <taxon>Tylenchina</taxon>
        <taxon>Tylenchomorpha</taxon>
        <taxon>Tylenchoidea</taxon>
        <taxon>Meloidogynidae</taxon>
        <taxon>Meloidogyninae</taxon>
        <taxon>Meloidogyne</taxon>
        <taxon>Meloidogyne incognita group</taxon>
    </lineage>
</organism>
<evidence type="ECO:0000256" key="2">
    <source>
        <dbReference type="SAM" id="SignalP"/>
    </source>
</evidence>
<feature type="chain" id="PRO_5037482115" evidence="2">
    <location>
        <begin position="18"/>
        <end position="324"/>
    </location>
</feature>
<dbReference type="Proteomes" id="UP000887563">
    <property type="component" value="Unplaced"/>
</dbReference>
<keyword evidence="3" id="KW-1185">Reference proteome</keyword>
<sequence>MTFILFVLLSIFTGISSLNSPCADQLQRCGLLVEEFERQLNDLKNSAFRSCFPKSCIHEKVAFDDCFAMSLQAVRGPFVDMSQNQIKNDFSSAANDFQSEVEQCFDNGGKTAEHAEINTTTSDTSQLIGAIFGIELADRLWGLPNGNDGNNRVFGGGISRIAPQQIAANQLNNLTTACILDVSELACFKRALDYDPQYRTLMSSLDRTLHSCIQNTRLQSEATCQMKASSKMRSCICNARQAVDARMQSAILECVQHSPVAQLYAALVSLSFSSPSQTVSSPRLRPIDTTNFPPLPDTSFQSEEAMSLPSNAAVLTQGETNTSL</sequence>
<name>A0A914L241_MELIC</name>
<evidence type="ECO:0000313" key="4">
    <source>
        <dbReference type="WBParaSite" id="Minc3s00218g07816"/>
    </source>
</evidence>
<dbReference type="WBParaSite" id="Minc3s00218g07816">
    <property type="protein sequence ID" value="Minc3s00218g07816"/>
    <property type="gene ID" value="Minc3s00218g07816"/>
</dbReference>
<feature type="region of interest" description="Disordered" evidence="1">
    <location>
        <begin position="276"/>
        <end position="303"/>
    </location>
</feature>
<feature type="signal peptide" evidence="2">
    <location>
        <begin position="1"/>
        <end position="17"/>
    </location>
</feature>